<name>A0A182RYT2_ANOFN</name>
<organism evidence="2">
    <name type="scientific">Anopheles funestus</name>
    <name type="common">African malaria mosquito</name>
    <dbReference type="NCBI Taxonomy" id="62324"/>
    <lineage>
        <taxon>Eukaryota</taxon>
        <taxon>Metazoa</taxon>
        <taxon>Ecdysozoa</taxon>
        <taxon>Arthropoda</taxon>
        <taxon>Hexapoda</taxon>
        <taxon>Insecta</taxon>
        <taxon>Pterygota</taxon>
        <taxon>Neoptera</taxon>
        <taxon>Endopterygota</taxon>
        <taxon>Diptera</taxon>
        <taxon>Nematocera</taxon>
        <taxon>Culicoidea</taxon>
        <taxon>Culicidae</taxon>
        <taxon>Anophelinae</taxon>
        <taxon>Anopheles</taxon>
    </lineage>
</organism>
<accession>A0A182RYT2</accession>
<evidence type="ECO:0000313" key="2">
    <source>
        <dbReference type="EnsemblMetazoa" id="AFUN011460-PA"/>
    </source>
</evidence>
<dbReference type="VEuPathDB" id="VectorBase:AFUN011460"/>
<evidence type="ECO:0000256" key="1">
    <source>
        <dbReference type="SAM" id="SignalP"/>
    </source>
</evidence>
<sequence>MRVDRLLTVGALLFALVLVCDELPRTEAVRLLYRSLCGDSKYANVLSSPHTPKCRSNESVDLWGYCRQVVKF</sequence>
<protein>
    <submittedName>
        <fullName evidence="2">Uncharacterized protein</fullName>
    </submittedName>
</protein>
<feature type="signal peptide" evidence="1">
    <location>
        <begin position="1"/>
        <end position="28"/>
    </location>
</feature>
<dbReference type="EnsemblMetazoa" id="AFUN011460-RA">
    <property type="protein sequence ID" value="AFUN011460-PA"/>
    <property type="gene ID" value="AFUN011460"/>
</dbReference>
<keyword evidence="1" id="KW-0732">Signal</keyword>
<feature type="chain" id="PRO_5008135185" evidence="1">
    <location>
        <begin position="29"/>
        <end position="72"/>
    </location>
</feature>
<proteinExistence type="predicted"/>
<reference evidence="2" key="1">
    <citation type="submission" date="2020-05" db="UniProtKB">
        <authorList>
            <consortium name="EnsemblMetazoa"/>
        </authorList>
    </citation>
    <scope>IDENTIFICATION</scope>
    <source>
        <strain evidence="2">FUMOZ</strain>
    </source>
</reference>
<dbReference type="AlphaFoldDB" id="A0A182RYT2"/>